<evidence type="ECO:0000256" key="3">
    <source>
        <dbReference type="ARBA" id="ARBA00009045"/>
    </source>
</evidence>
<proteinExistence type="inferred from homology"/>
<feature type="domain" description="Peptidase S54 rhomboid" evidence="8">
    <location>
        <begin position="575"/>
        <end position="634"/>
    </location>
</feature>
<feature type="chain" id="PRO_5018134714" description="Peptidase S54 rhomboid domain-containing protein" evidence="7">
    <location>
        <begin position="19"/>
        <end position="768"/>
    </location>
</feature>
<dbReference type="InterPro" id="IPR001087">
    <property type="entry name" value="GDSL"/>
</dbReference>
<protein>
    <recommendedName>
        <fullName evidence="8">Peptidase S54 rhomboid domain-containing protein</fullName>
    </recommendedName>
</protein>
<keyword evidence="5" id="KW-1133">Transmembrane helix</keyword>
<comment type="subcellular location">
    <subcellularLocation>
        <location evidence="1">Membrane</location>
        <topology evidence="1">Multi-pass membrane protein</topology>
    </subcellularLocation>
</comment>
<keyword evidence="6" id="KW-0472">Membrane</keyword>
<dbReference type="SUPFAM" id="SSF144091">
    <property type="entry name" value="Rhomboid-like"/>
    <property type="match status" value="1"/>
</dbReference>
<keyword evidence="4" id="KW-0812">Transmembrane</keyword>
<dbReference type="GO" id="GO:0006629">
    <property type="term" value="P:lipid metabolic process"/>
    <property type="evidence" value="ECO:0007669"/>
    <property type="project" value="InterPro"/>
</dbReference>
<keyword evidence="7" id="KW-0732">Signal</keyword>
<dbReference type="Gene3D" id="3.40.50.1110">
    <property type="entry name" value="SGNH hydrolase"/>
    <property type="match status" value="1"/>
</dbReference>
<dbReference type="FunFam" id="3.40.50.1110:FF:000003">
    <property type="entry name" value="GDSL esterase/lipase APG"/>
    <property type="match status" value="1"/>
</dbReference>
<gene>
    <name evidence="9" type="ORF">BOLC3T19603H</name>
</gene>
<dbReference type="Pfam" id="PF01694">
    <property type="entry name" value="Rhomboid"/>
    <property type="match status" value="1"/>
</dbReference>
<dbReference type="PANTHER" id="PTHR45642">
    <property type="entry name" value="GDSL ESTERASE/LIPASE EXL3"/>
    <property type="match status" value="1"/>
</dbReference>
<dbReference type="Pfam" id="PF00657">
    <property type="entry name" value="Lipase_GDSL"/>
    <property type="match status" value="1"/>
</dbReference>
<sequence>MKLYMLWLVLVLAVQADAAKQRKKAKIPALIVFGDSIMDTGNNNNLSTFLKSNFPPYGKDFPGGLATGRFSDGKVPSDLIAEKLGLAKTLPAYLSPNLKPRNLLKGITFASGGTGYDPLTAETMGVGLEAKTLKLPSKNFGKLWIQFRLRSVISVGDQLIYFKEYISTIKRRYGKRKARHILNSGIFLVVSSSNDLAHTYIAQSHKYNPASYASFLAKSAVKFVRKLHKLGARKIGVFSALPVGCVPLQRSVRGSVLTRECVKPLNNMAKKFNARLSPALKSLGRELDGIIFYVDVYETFLDMIQNPKKYGFEVADRACCGTGFLEISYMCNSYNPFTCSNSSAYIFWDSYHPTERAYKCLIGCSHENVCVVHVTRFCALCAMQRHVRTTLQASGGIAAPNLKLRRATDVTSISNESLLETLKVFEFRDALISLDGELSSDVKEQETSAVDYTTGDMIFFYCDSYLQGSICRGKSVNIDMFGLTNSVTFVHGLQGHSSKNPSQENKFVNSLIDRGQLWRLDTSSVYHANPMHLMLANKNHLKSSRFSNEFLAQQSAISWCFRCNFRIDKSLGEPYAFVGSVAVFVMRHKQMVRGGNENLMQIDQTLGLVSRGIDNWGHIGGLLGGTAMAWLVGRHWKFVYTTRDGWRVFVDSAPAPLLLRWNCFSFRSIGLLSVNRGEKENFNGNIMRVTYDAYYKRAQQLHVNVILVGLPAIVLPCGLVEGGSSGLLVVLQMIGEAFDEEKFLKVGHIFEQTLRGSGFVLPTLPNVA</sequence>
<name>A0A3P6BNU6_BRAOL</name>
<dbReference type="InterPro" id="IPR035952">
    <property type="entry name" value="Rhomboid-like_sf"/>
</dbReference>
<dbReference type="Gene3D" id="3.90.1300.10">
    <property type="entry name" value="Amidase signature (AS) domain"/>
    <property type="match status" value="1"/>
</dbReference>
<dbReference type="InterPro" id="IPR036928">
    <property type="entry name" value="AS_sf"/>
</dbReference>
<dbReference type="InterPro" id="IPR050592">
    <property type="entry name" value="GDSL_lipolytic_enzyme"/>
</dbReference>
<dbReference type="CDD" id="cd01837">
    <property type="entry name" value="SGNH_plant_lipase_like"/>
    <property type="match status" value="1"/>
</dbReference>
<dbReference type="GO" id="GO:0004252">
    <property type="term" value="F:serine-type endopeptidase activity"/>
    <property type="evidence" value="ECO:0007669"/>
    <property type="project" value="InterPro"/>
</dbReference>
<organism evidence="9">
    <name type="scientific">Brassica oleracea</name>
    <name type="common">Wild cabbage</name>
    <dbReference type="NCBI Taxonomy" id="3712"/>
    <lineage>
        <taxon>Eukaryota</taxon>
        <taxon>Viridiplantae</taxon>
        <taxon>Streptophyta</taxon>
        <taxon>Embryophyta</taxon>
        <taxon>Tracheophyta</taxon>
        <taxon>Spermatophyta</taxon>
        <taxon>Magnoliopsida</taxon>
        <taxon>eudicotyledons</taxon>
        <taxon>Gunneridae</taxon>
        <taxon>Pentapetalae</taxon>
        <taxon>rosids</taxon>
        <taxon>malvids</taxon>
        <taxon>Brassicales</taxon>
        <taxon>Brassicaceae</taxon>
        <taxon>Brassiceae</taxon>
        <taxon>Brassica</taxon>
    </lineage>
</organism>
<evidence type="ECO:0000256" key="7">
    <source>
        <dbReference type="SAM" id="SignalP"/>
    </source>
</evidence>
<dbReference type="PANTHER" id="PTHR45642:SF84">
    <property type="entry name" value="BNAC03G75690D PROTEIN"/>
    <property type="match status" value="1"/>
</dbReference>
<evidence type="ECO:0000256" key="5">
    <source>
        <dbReference type="ARBA" id="ARBA00022989"/>
    </source>
</evidence>
<dbReference type="InterPro" id="IPR022764">
    <property type="entry name" value="Peptidase_S54_rhomboid_dom"/>
</dbReference>
<reference evidence="9" key="1">
    <citation type="submission" date="2018-11" db="EMBL/GenBank/DDBJ databases">
        <authorList>
            <consortium name="Genoscope - CEA"/>
            <person name="William W."/>
        </authorList>
    </citation>
    <scope>NUCLEOTIDE SEQUENCE</scope>
</reference>
<evidence type="ECO:0000256" key="6">
    <source>
        <dbReference type="ARBA" id="ARBA00023136"/>
    </source>
</evidence>
<feature type="signal peptide" evidence="7">
    <location>
        <begin position="1"/>
        <end position="18"/>
    </location>
</feature>
<dbReference type="InterPro" id="IPR036514">
    <property type="entry name" value="SGNH_hydro_sf"/>
</dbReference>
<comment type="similarity">
    <text evidence="2">Belongs to the 'GDSL' lipolytic enzyme family.</text>
</comment>
<dbReference type="InterPro" id="IPR008265">
    <property type="entry name" value="Lipase_GDSL_AS"/>
</dbReference>
<dbReference type="GO" id="GO:0005576">
    <property type="term" value="C:extracellular region"/>
    <property type="evidence" value="ECO:0007669"/>
    <property type="project" value="TreeGrafter"/>
</dbReference>
<dbReference type="InterPro" id="IPR035669">
    <property type="entry name" value="SGNH_plant_lipase-like"/>
</dbReference>
<evidence type="ECO:0000256" key="2">
    <source>
        <dbReference type="ARBA" id="ARBA00008668"/>
    </source>
</evidence>
<dbReference type="PROSITE" id="PS01098">
    <property type="entry name" value="LIPASE_GDSL_SER"/>
    <property type="match status" value="1"/>
</dbReference>
<dbReference type="GO" id="GO:0016020">
    <property type="term" value="C:membrane"/>
    <property type="evidence" value="ECO:0007669"/>
    <property type="project" value="UniProtKB-SubCell"/>
</dbReference>
<evidence type="ECO:0000256" key="1">
    <source>
        <dbReference type="ARBA" id="ARBA00004141"/>
    </source>
</evidence>
<evidence type="ECO:0000256" key="4">
    <source>
        <dbReference type="ARBA" id="ARBA00022692"/>
    </source>
</evidence>
<evidence type="ECO:0000259" key="8">
    <source>
        <dbReference type="Pfam" id="PF01694"/>
    </source>
</evidence>
<dbReference type="AlphaFoldDB" id="A0A3P6BNU6"/>
<dbReference type="SUPFAM" id="SSF75304">
    <property type="entry name" value="Amidase signature (AS) enzymes"/>
    <property type="match status" value="1"/>
</dbReference>
<comment type="similarity">
    <text evidence="3">Belongs to the peptidase S54 family.</text>
</comment>
<evidence type="ECO:0000313" key="9">
    <source>
        <dbReference type="EMBL" id="VDC97568.1"/>
    </source>
</evidence>
<dbReference type="GO" id="GO:0016298">
    <property type="term" value="F:lipase activity"/>
    <property type="evidence" value="ECO:0007669"/>
    <property type="project" value="InterPro"/>
</dbReference>
<dbReference type="EMBL" id="LR031872">
    <property type="protein sequence ID" value="VDC97568.1"/>
    <property type="molecule type" value="Genomic_DNA"/>
</dbReference>
<accession>A0A3P6BNU6</accession>